<protein>
    <submittedName>
        <fullName evidence="1">Uncharacterized protein</fullName>
    </submittedName>
</protein>
<keyword evidence="2" id="KW-1185">Reference proteome</keyword>
<reference evidence="1 2" key="1">
    <citation type="journal article" date="2022" name="Environ. Microbiol. Rep.">
        <title>Eco-phylogenetic analyses reveal divergent evolution of vitamin B12 metabolism in the marine bacterial family 'Psychromonadaceae'.</title>
        <authorList>
            <person name="Jin X."/>
            <person name="Yang Y."/>
            <person name="Cao H."/>
            <person name="Gao B."/>
            <person name="Zhao Z."/>
        </authorList>
    </citation>
    <scope>NUCLEOTIDE SEQUENCE [LARGE SCALE GENOMIC DNA]</scope>
    <source>
        <strain evidence="1 2">MKS20</strain>
    </source>
</reference>
<proteinExistence type="predicted"/>
<dbReference type="RefSeq" id="WP_233054679.1">
    <property type="nucleotide sequence ID" value="NZ_JAIMJA010000027.1"/>
</dbReference>
<organism evidence="1 2">
    <name type="scientific">Motilimonas cestriensis</name>
    <dbReference type="NCBI Taxonomy" id="2742685"/>
    <lineage>
        <taxon>Bacteria</taxon>
        <taxon>Pseudomonadati</taxon>
        <taxon>Pseudomonadota</taxon>
        <taxon>Gammaproteobacteria</taxon>
        <taxon>Alteromonadales</taxon>
        <taxon>Alteromonadales genera incertae sedis</taxon>
        <taxon>Motilimonas</taxon>
    </lineage>
</organism>
<dbReference type="EMBL" id="JAIMJA010000027">
    <property type="protein sequence ID" value="MCE2596924.1"/>
    <property type="molecule type" value="Genomic_DNA"/>
</dbReference>
<evidence type="ECO:0000313" key="1">
    <source>
        <dbReference type="EMBL" id="MCE2596924.1"/>
    </source>
</evidence>
<accession>A0ABS8WD04</accession>
<gene>
    <name evidence="1" type="ORF">K6Y31_19295</name>
</gene>
<sequence>MTLAQLDTSFWLTKDKAWVAERKAKWQDIEPGIALRRNKGETNMAKAYYLRGKQPNWEKLKTSDKSPRPLDLMMFLWLHPSDDPEVLTPLFKAYMESDQVHEEDILLGLMFMSTEFIDHTGTTKSLHEYQFPYLGNKNITLFRIMFADSLYVKNRLQQVITAGRVDVRERKLAKAEQEIFGMLGYKHFVFFGAWLIQDSTSIFCRDCLYQYPDVLDWCMTTLKYDAEFIARIQHPSALASYHKALYRIAHFNLEQEGDTPRANAVRYLRELIEVGDFLPEFKQLWQQVKAGEVEVEKPWQRF</sequence>
<dbReference type="Proteomes" id="UP001201273">
    <property type="component" value="Unassembled WGS sequence"/>
</dbReference>
<evidence type="ECO:0000313" key="2">
    <source>
        <dbReference type="Proteomes" id="UP001201273"/>
    </source>
</evidence>
<comment type="caution">
    <text evidence="1">The sequence shown here is derived from an EMBL/GenBank/DDBJ whole genome shotgun (WGS) entry which is preliminary data.</text>
</comment>
<name>A0ABS8WD04_9GAMM</name>